<dbReference type="SUPFAM" id="SSF52540">
    <property type="entry name" value="P-loop containing nucleoside triphosphate hydrolases"/>
    <property type="match status" value="1"/>
</dbReference>
<evidence type="ECO:0000313" key="6">
    <source>
        <dbReference type="RefSeq" id="XP_054850104.1"/>
    </source>
</evidence>
<dbReference type="InterPro" id="IPR027417">
    <property type="entry name" value="P-loop_NTPase"/>
</dbReference>
<dbReference type="CDD" id="cd01671">
    <property type="entry name" value="CARD"/>
    <property type="match status" value="1"/>
</dbReference>
<gene>
    <name evidence="6" type="primary">LOC129339548</name>
</gene>
<dbReference type="PROSITE" id="PS50209">
    <property type="entry name" value="CARD"/>
    <property type="match status" value="1"/>
</dbReference>
<evidence type="ECO:0000259" key="4">
    <source>
        <dbReference type="PROSITE" id="PS51717"/>
    </source>
</evidence>
<dbReference type="InterPro" id="IPR057365">
    <property type="entry name" value="URGCP"/>
</dbReference>
<dbReference type="Gene3D" id="3.40.50.300">
    <property type="entry name" value="P-loop containing nucleotide triphosphate hydrolases"/>
    <property type="match status" value="1"/>
</dbReference>
<dbReference type="InterPro" id="IPR058641">
    <property type="entry name" value="GVIN1_dom"/>
</dbReference>
<dbReference type="Pfam" id="PF25683">
    <property type="entry name" value="URGCP_GTPase"/>
    <property type="match status" value="1"/>
</dbReference>
<feature type="domain" description="CARD" evidence="3">
    <location>
        <begin position="3"/>
        <end position="81"/>
    </location>
</feature>
<comment type="similarity">
    <text evidence="1">Belongs to the TRAFAC class dynamin-like GTPase superfamily. Very large inducible GTPase (VLIG) family.</text>
</comment>
<protein>
    <submittedName>
        <fullName evidence="6">Up-regulator of cell proliferation-like</fullName>
    </submittedName>
</protein>
<evidence type="ECO:0000313" key="5">
    <source>
        <dbReference type="Proteomes" id="UP001190640"/>
    </source>
</evidence>
<dbReference type="Proteomes" id="UP001190640">
    <property type="component" value="Chromosome 12"/>
</dbReference>
<dbReference type="GO" id="GO:0005525">
    <property type="term" value="F:GTP binding"/>
    <property type="evidence" value="ECO:0007669"/>
    <property type="project" value="InterPro"/>
</dbReference>
<dbReference type="GO" id="GO:0042981">
    <property type="term" value="P:regulation of apoptotic process"/>
    <property type="evidence" value="ECO:0007669"/>
    <property type="project" value="InterPro"/>
</dbReference>
<dbReference type="PROSITE" id="PS51717">
    <property type="entry name" value="G_VLIG"/>
    <property type="match status" value="1"/>
</dbReference>
<dbReference type="Gene3D" id="1.10.533.10">
    <property type="entry name" value="Death Domain, Fas"/>
    <property type="match status" value="1"/>
</dbReference>
<dbReference type="RefSeq" id="XP_054850104.1">
    <property type="nucleotide sequence ID" value="XM_054994129.1"/>
</dbReference>
<reference evidence="6" key="1">
    <citation type="submission" date="2025-08" db="UniProtKB">
        <authorList>
            <consortium name="RefSeq"/>
        </authorList>
    </citation>
    <scope>IDENTIFICATION</scope>
    <source>
        <tissue evidence="6">Blood</tissue>
    </source>
</reference>
<feature type="coiled-coil region" evidence="2">
    <location>
        <begin position="1122"/>
        <end position="1149"/>
    </location>
</feature>
<name>A0AA97K7V7_EUBMA</name>
<dbReference type="InterPro" id="IPR052986">
    <property type="entry name" value="VLIG_GTPase"/>
</dbReference>
<dbReference type="SUPFAM" id="SSF47986">
    <property type="entry name" value="DEATH domain"/>
    <property type="match status" value="1"/>
</dbReference>
<dbReference type="PANTHER" id="PTHR14819:SF9">
    <property type="entry name" value="UP-REGULATOR OF CELL PROLIFERATION-LIKE"/>
    <property type="match status" value="1"/>
</dbReference>
<dbReference type="KEGG" id="emc:129339548"/>
<keyword evidence="5" id="KW-1185">Reference proteome</keyword>
<dbReference type="PANTHER" id="PTHR14819">
    <property type="entry name" value="GTP-BINDING"/>
    <property type="match status" value="1"/>
</dbReference>
<dbReference type="Pfam" id="PF00619">
    <property type="entry name" value="CARD"/>
    <property type="match status" value="1"/>
</dbReference>
<sequence>MASAEKPSDIIQKERKQLIEIIREDLELVLDDLVSQSIITEEEYEALDKLKEDSRKKTRKLLILVQKKGGGACGQFLERLEIAYPGLNLALQCSDHGCSSLEQKAEIQQEAEQEEKHLAKDRRGALKDILTKLKLQKNQSKKFSQKEVLEISSESLEECTPRTMEDLPWNFLRKILALNVTARSTRLEKGTSDDQREKEENKRIDEIIFPSIKMDESISVNPLDVLCAVLLCSDRFLQQEILFKMSMCQFALPLLLPPLETSQCTLMLWAMRDIVKKWRPHSLADSRGFKEESLVLTSMPTISFVRMGSLSFSKSKLLNEFLSLSQQHHDFFVHRDIEGGNIFRGIADGLVEIAWYFPGGQKSSDLFPEPVAFANLHGDLESHHAQFNFLSEISSAIFISADCINEKEYKFLLSLKESSTEYYFILECGENFGKTWDYLNDLAPVLKFNNSHILEKAARTNTAEFVEQLRSTVGRIVSAHPKRLSIDNMAAVARELSIQVDEDSQECQDTHRCALEIREDVRDVAMYKKDMLKLQCDLLKNLAKVEKELCRMERQGDVPSEKYRSELVGKLMALRQQQNECDLSTGLINFIHGIDHSQSAKKHYFLKWMKFNLDCIARVNLSKLRDEYKEKCRSSGDDSQKVAEVDHLISSSSLGIEHFMRELGQFYEAECYEVEEGKLSKTRRQFVDFPSIAADLMLEGFPLELIDGDVSNIPLQWITDVLTLLNSKLRSQSKMFVITVLGVQSTGKSTLLNTMFGLQFAVSSGRCTRGAFMTLLKVRENLIHELGCDFILVIDTEGLKAPELAKLEDSYQHDNELATLVIGLSDITIVNMAMENATEMKDILQIVTHAFLRMERIGHKPNCQFVHQNVSDVSAHDQNMRDRKHLVEQLNEMTQAAAKMEKLDKDIKFSDIMDYDPEIHNWYIPGLWHGVPPMASVNRGYSEKVFELKKYLFEFLRERSGKRSPKDIPQFIEWLKSLWNAVKHENFIFSFRNSLIAEAYNQLSTKYSEWDWGFRREMHLWVSEQETLIQNASPDELDCWNWQLELQEKLLSGEQQILESLNSYFESGASNLHLVERYREDFVRSTKSLKSELESYSYNKCKDAIHIKKGGQKIDSLQTEYLKVIEGKVDRLLEECRKEEHRLEHYMLEREFERMWTKTLSEISPVPLENRQIYVDVERYLRKDLSHRGSSVNLKVQEATNWLNYRMNTFEMKSEYINPSFWRRVKSMFSDQEHLCKAEEFAKALKSSCMQYINEKASSRGDYDENYCVELLHLINEKLQLREFTKLQTTPSFEVDLKLHILGEAAHSFQKMHEDFVKENDPRVRLEKLKPQYFSTFTDLYLEKDAHQNRAKNFCDQCLHPALVDYVNRRLGIEIVDDLLLGTQSIECASRSFFQFTVLKELLEKRNVNNYLKYITAYEKFVKSWIWRQILERYRKKGNLENLENEILSAIVKKIREMLKNLVHKGVEKIPEFLEMFCKEMQKELVISKDSLVGIQFKNMSNPSQFAAYVENFLPDMEKQIVSEFDALDLESKFSKLPVKPQDELFKRVFGCGKQCPFCKVPCEAGGGAHKEHFASVHRPQGLGRYREIDSQKLMYGLCSTYVASQWQFKTLDTGWEWHPYKDYRAYYPDWCIQPDPSIHASDYWKFVFKEFNHDFAHHYNAKTADLPEDWKNITEKQALEALKETYNMK</sequence>
<feature type="domain" description="VLIG-type G" evidence="4">
    <location>
        <begin position="732"/>
        <end position="976"/>
    </location>
</feature>
<dbReference type="InterPro" id="IPR001315">
    <property type="entry name" value="CARD"/>
</dbReference>
<keyword evidence="2" id="KW-0175">Coiled coil</keyword>
<evidence type="ECO:0000259" key="3">
    <source>
        <dbReference type="PROSITE" id="PS50209"/>
    </source>
</evidence>
<dbReference type="SMART" id="SM00114">
    <property type="entry name" value="CARD"/>
    <property type="match status" value="1"/>
</dbReference>
<dbReference type="GeneID" id="129339548"/>
<proteinExistence type="inferred from homology"/>
<accession>A0AA97K7V7</accession>
<dbReference type="Pfam" id="PF25974">
    <property type="entry name" value="URGCP_9th"/>
    <property type="match status" value="1"/>
</dbReference>
<dbReference type="InterPro" id="IPR011029">
    <property type="entry name" value="DEATH-like_dom_sf"/>
</dbReference>
<organism evidence="5 6">
    <name type="scientific">Eublepharis macularius</name>
    <name type="common">Leopard gecko</name>
    <name type="synonym">Cyrtodactylus macularius</name>
    <dbReference type="NCBI Taxonomy" id="481883"/>
    <lineage>
        <taxon>Eukaryota</taxon>
        <taxon>Metazoa</taxon>
        <taxon>Chordata</taxon>
        <taxon>Craniata</taxon>
        <taxon>Vertebrata</taxon>
        <taxon>Euteleostomi</taxon>
        <taxon>Lepidosauria</taxon>
        <taxon>Squamata</taxon>
        <taxon>Bifurcata</taxon>
        <taxon>Gekkota</taxon>
        <taxon>Eublepharidae</taxon>
        <taxon>Eublepharinae</taxon>
        <taxon>Eublepharis</taxon>
    </lineage>
</organism>
<dbReference type="Pfam" id="PF25496">
    <property type="entry name" value="URGCP"/>
    <property type="match status" value="1"/>
</dbReference>
<evidence type="ECO:0000256" key="2">
    <source>
        <dbReference type="SAM" id="Coils"/>
    </source>
</evidence>
<dbReference type="InterPro" id="IPR030383">
    <property type="entry name" value="G_VLIG_dom"/>
</dbReference>
<evidence type="ECO:0000256" key="1">
    <source>
        <dbReference type="ARBA" id="ARBA00006828"/>
    </source>
</evidence>